<reference evidence="2 3" key="1">
    <citation type="journal article" date="2016" name="Nat. Commun.">
        <title>Thousands of microbial genomes shed light on interconnected biogeochemical processes in an aquifer system.</title>
        <authorList>
            <person name="Anantharaman K."/>
            <person name="Brown C.T."/>
            <person name="Hug L.A."/>
            <person name="Sharon I."/>
            <person name="Castelle C.J."/>
            <person name="Probst A.J."/>
            <person name="Thomas B.C."/>
            <person name="Singh A."/>
            <person name="Wilkins M.J."/>
            <person name="Karaoz U."/>
            <person name="Brodie E.L."/>
            <person name="Williams K.H."/>
            <person name="Hubbard S.S."/>
            <person name="Banfield J.F."/>
        </authorList>
    </citation>
    <scope>NUCLEOTIDE SEQUENCE [LARGE SCALE GENOMIC DNA]</scope>
</reference>
<name>A0A1F6LHL5_9BACT</name>
<dbReference type="Proteomes" id="UP000177067">
    <property type="component" value="Unassembled WGS sequence"/>
</dbReference>
<evidence type="ECO:0008006" key="4">
    <source>
        <dbReference type="Google" id="ProtNLM"/>
    </source>
</evidence>
<dbReference type="AlphaFoldDB" id="A0A1F6LHL5"/>
<proteinExistence type="predicted"/>
<evidence type="ECO:0000313" key="3">
    <source>
        <dbReference type="Proteomes" id="UP000177067"/>
    </source>
</evidence>
<keyword evidence="1" id="KW-0812">Transmembrane</keyword>
<dbReference type="Pfam" id="PF07963">
    <property type="entry name" value="N_methyl"/>
    <property type="match status" value="1"/>
</dbReference>
<accession>A0A1F6LHL5</accession>
<keyword evidence="1" id="KW-1133">Transmembrane helix</keyword>
<dbReference type="NCBIfam" id="TIGR02532">
    <property type="entry name" value="IV_pilin_GFxxxE"/>
    <property type="match status" value="1"/>
</dbReference>
<dbReference type="InterPro" id="IPR012902">
    <property type="entry name" value="N_methyl_site"/>
</dbReference>
<organism evidence="2 3">
    <name type="scientific">Candidatus Magasanikbacteria bacterium RIFCSPHIGHO2_01_FULL_33_34</name>
    <dbReference type="NCBI Taxonomy" id="1798671"/>
    <lineage>
        <taxon>Bacteria</taxon>
        <taxon>Candidatus Magasanikiibacteriota</taxon>
    </lineage>
</organism>
<gene>
    <name evidence="2" type="ORF">A2725_04240</name>
</gene>
<keyword evidence="1" id="KW-0472">Membrane</keyword>
<protein>
    <recommendedName>
        <fullName evidence="4">Prepilin-type N-terminal cleavage/methylation domain-containing protein</fullName>
    </recommendedName>
</protein>
<feature type="transmembrane region" description="Helical" evidence="1">
    <location>
        <begin position="12"/>
        <end position="33"/>
    </location>
</feature>
<comment type="caution">
    <text evidence="2">The sequence shown here is derived from an EMBL/GenBank/DDBJ whole genome shotgun (WGS) entry which is preliminary data.</text>
</comment>
<dbReference type="EMBL" id="MFPS01000008">
    <property type="protein sequence ID" value="OGH58928.1"/>
    <property type="molecule type" value="Genomic_DNA"/>
</dbReference>
<evidence type="ECO:0000313" key="2">
    <source>
        <dbReference type="EMBL" id="OGH58928.1"/>
    </source>
</evidence>
<evidence type="ECO:0000256" key="1">
    <source>
        <dbReference type="SAM" id="Phobius"/>
    </source>
</evidence>
<sequence>MNKKGFTLIEMLIYVAIIGGVVFTFVSFAISVVNSRNKTYTVSEVQANTRTALNVMTQKIRSSEAINTSTSIFGVDPGYLSLSMSSSTLNPTIISLDQDNGVLQIKEGVSASSTITIDKLNITNLQFTNLTDGDRENVRIDMTIEYGTANTEFNYSQSVQTAVTTRY</sequence>